<dbReference type="InterPro" id="IPR012910">
    <property type="entry name" value="Plug_dom"/>
</dbReference>
<dbReference type="EMBL" id="CP036422">
    <property type="protein sequence ID" value="QFU74298.1"/>
    <property type="molecule type" value="Genomic_DNA"/>
</dbReference>
<keyword evidence="9 17" id="KW-0675">Receptor</keyword>
<evidence type="ECO:0000256" key="7">
    <source>
        <dbReference type="ARBA" id="ARBA00023077"/>
    </source>
</evidence>
<evidence type="ECO:0000256" key="9">
    <source>
        <dbReference type="ARBA" id="ARBA00023170"/>
    </source>
</evidence>
<dbReference type="Proteomes" id="UP000326287">
    <property type="component" value="Chromosome"/>
</dbReference>
<evidence type="ECO:0000256" key="4">
    <source>
        <dbReference type="ARBA" id="ARBA00022452"/>
    </source>
</evidence>
<keyword evidence="6 14" id="KW-0732">Signal</keyword>
<evidence type="ECO:0000256" key="11">
    <source>
        <dbReference type="PROSITE-ProRule" id="PRU01360"/>
    </source>
</evidence>
<keyword evidence="7 12" id="KW-0798">TonB box</keyword>
<dbReference type="InterPro" id="IPR037066">
    <property type="entry name" value="Plug_dom_sf"/>
</dbReference>
<evidence type="ECO:0000256" key="10">
    <source>
        <dbReference type="ARBA" id="ARBA00023237"/>
    </source>
</evidence>
<dbReference type="RefSeq" id="WP_152660409.1">
    <property type="nucleotide sequence ID" value="NZ_CP036422.1"/>
</dbReference>
<dbReference type="SUPFAM" id="SSF56935">
    <property type="entry name" value="Porins"/>
    <property type="match status" value="1"/>
</dbReference>
<keyword evidence="8 11" id="KW-0472">Membrane</keyword>
<keyword evidence="5 11" id="KW-0812">Transmembrane</keyword>
<dbReference type="Gene3D" id="2.40.170.20">
    <property type="entry name" value="TonB-dependent receptor, beta-barrel domain"/>
    <property type="match status" value="1"/>
</dbReference>
<evidence type="ECO:0000313" key="17">
    <source>
        <dbReference type="EMBL" id="QFU74298.1"/>
    </source>
</evidence>
<evidence type="ECO:0000256" key="12">
    <source>
        <dbReference type="RuleBase" id="RU003357"/>
    </source>
</evidence>
<evidence type="ECO:0000256" key="14">
    <source>
        <dbReference type="SAM" id="SignalP"/>
    </source>
</evidence>
<dbReference type="GO" id="GO:0009279">
    <property type="term" value="C:cell outer membrane"/>
    <property type="evidence" value="ECO:0007669"/>
    <property type="project" value="UniProtKB-SubCell"/>
</dbReference>
<evidence type="ECO:0000256" key="2">
    <source>
        <dbReference type="ARBA" id="ARBA00008143"/>
    </source>
</evidence>
<dbReference type="AlphaFoldDB" id="A0A5P9NGZ3"/>
<dbReference type="GO" id="GO:0015344">
    <property type="term" value="F:siderophore uptake transmembrane transporter activity"/>
    <property type="evidence" value="ECO:0007669"/>
    <property type="project" value="TreeGrafter"/>
</dbReference>
<keyword evidence="10 11" id="KW-0998">Cell outer membrane</keyword>
<feature type="domain" description="TonB-dependent receptor plug" evidence="16">
    <location>
        <begin position="54"/>
        <end position="161"/>
    </location>
</feature>
<accession>A0A5P9NGZ3</accession>
<evidence type="ECO:0000256" key="13">
    <source>
        <dbReference type="SAM" id="Coils"/>
    </source>
</evidence>
<feature type="signal peptide" evidence="14">
    <location>
        <begin position="1"/>
        <end position="26"/>
    </location>
</feature>
<evidence type="ECO:0000313" key="18">
    <source>
        <dbReference type="Proteomes" id="UP000326287"/>
    </source>
</evidence>
<dbReference type="InterPro" id="IPR036942">
    <property type="entry name" value="Beta-barrel_TonB_sf"/>
</dbReference>
<dbReference type="OrthoDB" id="9764669at2"/>
<protein>
    <submittedName>
        <fullName evidence="17">TonB-dependent receptor</fullName>
    </submittedName>
</protein>
<dbReference type="PANTHER" id="PTHR30069:SF29">
    <property type="entry name" value="HEMOGLOBIN AND HEMOGLOBIN-HAPTOGLOBIN-BINDING PROTEIN 1-RELATED"/>
    <property type="match status" value="1"/>
</dbReference>
<feature type="domain" description="TonB-dependent receptor-like beta-barrel" evidence="15">
    <location>
        <begin position="328"/>
        <end position="620"/>
    </location>
</feature>
<dbReference type="PANTHER" id="PTHR30069">
    <property type="entry name" value="TONB-DEPENDENT OUTER MEMBRANE RECEPTOR"/>
    <property type="match status" value="1"/>
</dbReference>
<dbReference type="InterPro" id="IPR000531">
    <property type="entry name" value="Beta-barrel_TonB"/>
</dbReference>
<feature type="coiled-coil region" evidence="13">
    <location>
        <begin position="291"/>
        <end position="318"/>
    </location>
</feature>
<dbReference type="InterPro" id="IPR039426">
    <property type="entry name" value="TonB-dep_rcpt-like"/>
</dbReference>
<gene>
    <name evidence="17" type="ORF">EY643_00790</name>
</gene>
<dbReference type="PROSITE" id="PS52016">
    <property type="entry name" value="TONB_DEPENDENT_REC_3"/>
    <property type="match status" value="1"/>
</dbReference>
<evidence type="ECO:0000256" key="6">
    <source>
        <dbReference type="ARBA" id="ARBA00022729"/>
    </source>
</evidence>
<feature type="chain" id="PRO_5025043012" evidence="14">
    <location>
        <begin position="27"/>
        <end position="655"/>
    </location>
</feature>
<keyword evidence="3 11" id="KW-0813">Transport</keyword>
<dbReference type="KEGG" id="halc:EY643_00790"/>
<keyword evidence="18" id="KW-1185">Reference proteome</keyword>
<organism evidence="17 18">
    <name type="scientific">Halioglobus maricola</name>
    <dbReference type="NCBI Taxonomy" id="2601894"/>
    <lineage>
        <taxon>Bacteria</taxon>
        <taxon>Pseudomonadati</taxon>
        <taxon>Pseudomonadota</taxon>
        <taxon>Gammaproteobacteria</taxon>
        <taxon>Cellvibrionales</taxon>
        <taxon>Halieaceae</taxon>
        <taxon>Halioglobus</taxon>
    </lineage>
</organism>
<evidence type="ECO:0000256" key="1">
    <source>
        <dbReference type="ARBA" id="ARBA00004571"/>
    </source>
</evidence>
<comment type="similarity">
    <text evidence="2">Belongs to the TonB-dependent receptor family. Hemoglobin/haptoglobin binding protein subfamily.</text>
</comment>
<keyword evidence="13" id="KW-0175">Coiled coil</keyword>
<name>A0A5P9NGZ3_9GAMM</name>
<comment type="subcellular location">
    <subcellularLocation>
        <location evidence="1 11">Cell outer membrane</location>
        <topology evidence="1 11">Multi-pass membrane protein</topology>
    </subcellularLocation>
</comment>
<sequence length="655" mass="74630">MVFYKRVSMASSALILSGLASSASYAEDIVDMSLRDLMDLQVFTSATRVPTQLTKAPGTVFRFSRQDFARFGARNVTDLLEFVPGVQINQYRKRHRSIWVRGLLDRYNSKMVLEVDGVRTRSLYYNHFSLDDAFPLEQIESVEVVLGPVSSLYGANAFAGIISIKTRDFSADSKLQMTAEVGDHERRKVSGLYNSEKFQAFGSYLEQDAPFREDRKSFIGSDVLQPLDEDYQSLQLKLRPLDGLTLKLDYKKSEVPFLFIPPTQDGFIEEESTQFTAAYEVGSLESGRLEVHAYHNNLNAHEHEVEQETRQLGYLEHQDATMAGASALFLRRFSEHTLAGGVVWEREAADNTSYTRYYYFADGFLDPPEQGNLLSEPDFEADNLAAYAQDVWVLPSKLELTLGVRYDDFEHYGDHLNYRAALVYEPSERHTGKLMYGTAIRTPNLRESLKVLEGNTFVPPELEPEEINSLELAYLYQLDWANVSVTLFHNELDNYIREVPSPEDEYFANISETVTFDGVESVVNLRPHEALDIRFGVSYLNTEDPDGYDLPYLSEWNSNLKFEYRLSERHTLGAAFIYGSDREDLNFFDDDDADAFVITNIFASGQISKGLSYSLGVDNLFDERIYDPAADFGGQHNTERAEREVWAQLAWTLDL</sequence>
<dbReference type="GO" id="GO:0044718">
    <property type="term" value="P:siderophore transmembrane transport"/>
    <property type="evidence" value="ECO:0007669"/>
    <property type="project" value="TreeGrafter"/>
</dbReference>
<evidence type="ECO:0000259" key="15">
    <source>
        <dbReference type="Pfam" id="PF00593"/>
    </source>
</evidence>
<dbReference type="Gene3D" id="2.170.130.10">
    <property type="entry name" value="TonB-dependent receptor, plug domain"/>
    <property type="match status" value="1"/>
</dbReference>
<proteinExistence type="inferred from homology"/>
<evidence type="ECO:0000259" key="16">
    <source>
        <dbReference type="Pfam" id="PF07715"/>
    </source>
</evidence>
<keyword evidence="4 11" id="KW-1134">Transmembrane beta strand</keyword>
<dbReference type="Pfam" id="PF07715">
    <property type="entry name" value="Plug"/>
    <property type="match status" value="1"/>
</dbReference>
<dbReference type="Pfam" id="PF00593">
    <property type="entry name" value="TonB_dep_Rec_b-barrel"/>
    <property type="match status" value="1"/>
</dbReference>
<evidence type="ECO:0000256" key="8">
    <source>
        <dbReference type="ARBA" id="ARBA00023136"/>
    </source>
</evidence>
<reference evidence="17 18" key="1">
    <citation type="submission" date="2019-02" db="EMBL/GenBank/DDBJ databases">
        <authorList>
            <person name="Li S.-H."/>
        </authorList>
    </citation>
    <scope>NUCLEOTIDE SEQUENCE [LARGE SCALE GENOMIC DNA]</scope>
    <source>
        <strain evidence="17 18">IMCC14385</strain>
    </source>
</reference>
<evidence type="ECO:0000256" key="3">
    <source>
        <dbReference type="ARBA" id="ARBA00022448"/>
    </source>
</evidence>
<evidence type="ECO:0000256" key="5">
    <source>
        <dbReference type="ARBA" id="ARBA00022692"/>
    </source>
</evidence>